<dbReference type="AlphaFoldDB" id="A0A841FAE5"/>
<dbReference type="GO" id="GO:0015031">
    <property type="term" value="P:protein transport"/>
    <property type="evidence" value="ECO:0007669"/>
    <property type="project" value="UniProtKB-KW"/>
</dbReference>
<dbReference type="Proteomes" id="UP000548476">
    <property type="component" value="Unassembled WGS sequence"/>
</dbReference>
<feature type="compositionally biased region" description="Acidic residues" evidence="10">
    <location>
        <begin position="99"/>
        <end position="115"/>
    </location>
</feature>
<dbReference type="RefSeq" id="WP_275414560.1">
    <property type="nucleotide sequence ID" value="NZ_BONT01000034.1"/>
</dbReference>
<evidence type="ECO:0000256" key="6">
    <source>
        <dbReference type="ARBA" id="ARBA00022927"/>
    </source>
</evidence>
<dbReference type="Pfam" id="PF02699">
    <property type="entry name" value="YajC"/>
    <property type="match status" value="1"/>
</dbReference>
<keyword evidence="6" id="KW-0653">Protein transport</keyword>
<comment type="subcellular location">
    <subcellularLocation>
        <location evidence="1">Cell membrane</location>
        <topology evidence="1">Single-pass membrane protein</topology>
    </subcellularLocation>
</comment>
<dbReference type="SMART" id="SM01323">
    <property type="entry name" value="YajC"/>
    <property type="match status" value="1"/>
</dbReference>
<keyword evidence="4" id="KW-1003">Cell membrane</keyword>
<keyword evidence="9 11" id="KW-0472">Membrane</keyword>
<keyword evidence="7 11" id="KW-1133">Transmembrane helix</keyword>
<keyword evidence="3" id="KW-0813">Transport</keyword>
<evidence type="ECO:0000256" key="8">
    <source>
        <dbReference type="ARBA" id="ARBA00023010"/>
    </source>
</evidence>
<keyword evidence="13" id="KW-1185">Reference proteome</keyword>
<proteinExistence type="inferred from homology"/>
<keyword evidence="5 11" id="KW-0812">Transmembrane</keyword>
<feature type="compositionally biased region" description="Basic and acidic residues" evidence="10">
    <location>
        <begin position="125"/>
        <end position="134"/>
    </location>
</feature>
<evidence type="ECO:0000256" key="7">
    <source>
        <dbReference type="ARBA" id="ARBA00022989"/>
    </source>
</evidence>
<dbReference type="GO" id="GO:0005886">
    <property type="term" value="C:plasma membrane"/>
    <property type="evidence" value="ECO:0007669"/>
    <property type="project" value="UniProtKB-SubCell"/>
</dbReference>
<protein>
    <submittedName>
        <fullName evidence="12">Preprotein translocase subunit YajC</fullName>
    </submittedName>
</protein>
<dbReference type="NCBIfam" id="TIGR00739">
    <property type="entry name" value="yajC"/>
    <property type="match status" value="1"/>
</dbReference>
<feature type="transmembrane region" description="Helical" evidence="11">
    <location>
        <begin position="12"/>
        <end position="32"/>
    </location>
</feature>
<reference evidence="12 13" key="1">
    <citation type="submission" date="2020-08" db="EMBL/GenBank/DDBJ databases">
        <title>Genomic Encyclopedia of Type Strains, Phase IV (KMG-IV): sequencing the most valuable type-strain genomes for metagenomic binning, comparative biology and taxonomic classification.</title>
        <authorList>
            <person name="Goeker M."/>
        </authorList>
    </citation>
    <scope>NUCLEOTIDE SEQUENCE [LARGE SCALE GENOMIC DNA]</scope>
    <source>
        <strain evidence="12 13">YIM 65646</strain>
    </source>
</reference>
<comment type="similarity">
    <text evidence="2">Belongs to the YajC family.</text>
</comment>
<feature type="region of interest" description="Disordered" evidence="10">
    <location>
        <begin position="99"/>
        <end position="134"/>
    </location>
</feature>
<dbReference type="InterPro" id="IPR003849">
    <property type="entry name" value="Preprotein_translocase_YajC"/>
</dbReference>
<organism evidence="12 13">
    <name type="scientific">Phytomonospora endophytica</name>
    <dbReference type="NCBI Taxonomy" id="714109"/>
    <lineage>
        <taxon>Bacteria</taxon>
        <taxon>Bacillati</taxon>
        <taxon>Actinomycetota</taxon>
        <taxon>Actinomycetes</taxon>
        <taxon>Micromonosporales</taxon>
        <taxon>Micromonosporaceae</taxon>
        <taxon>Phytomonospora</taxon>
    </lineage>
</organism>
<keyword evidence="8" id="KW-0811">Translocation</keyword>
<evidence type="ECO:0000256" key="9">
    <source>
        <dbReference type="ARBA" id="ARBA00023136"/>
    </source>
</evidence>
<evidence type="ECO:0000313" key="13">
    <source>
        <dbReference type="Proteomes" id="UP000548476"/>
    </source>
</evidence>
<evidence type="ECO:0000256" key="2">
    <source>
        <dbReference type="ARBA" id="ARBA00006742"/>
    </source>
</evidence>
<sequence>MLQAAGESGGGNNFILIGLLALMFIAMYFFMIRPQKKRQREQQEMQQGAGPGSKIVTIGGLHGTIVAVDDDTVTLDISDGVQVVFARQAIGRVLPAETADETVDEVEETVEETEAEPAAVADSSVHPDEAPKKK</sequence>
<evidence type="ECO:0000256" key="4">
    <source>
        <dbReference type="ARBA" id="ARBA00022475"/>
    </source>
</evidence>
<comment type="caution">
    <text evidence="12">The sequence shown here is derived from an EMBL/GenBank/DDBJ whole genome shotgun (WGS) entry which is preliminary data.</text>
</comment>
<dbReference type="EMBL" id="JACHGT010000001">
    <property type="protein sequence ID" value="MBB6032724.1"/>
    <property type="molecule type" value="Genomic_DNA"/>
</dbReference>
<name>A0A841FAE5_9ACTN</name>
<dbReference type="PANTHER" id="PTHR33909">
    <property type="entry name" value="SEC TRANSLOCON ACCESSORY COMPLEX SUBUNIT YAJC"/>
    <property type="match status" value="1"/>
</dbReference>
<evidence type="ECO:0000256" key="10">
    <source>
        <dbReference type="SAM" id="MobiDB-lite"/>
    </source>
</evidence>
<evidence type="ECO:0000256" key="5">
    <source>
        <dbReference type="ARBA" id="ARBA00022692"/>
    </source>
</evidence>
<dbReference type="PANTHER" id="PTHR33909:SF1">
    <property type="entry name" value="SEC TRANSLOCON ACCESSORY COMPLEX SUBUNIT YAJC"/>
    <property type="match status" value="1"/>
</dbReference>
<gene>
    <name evidence="12" type="ORF">HNR73_000566</name>
</gene>
<evidence type="ECO:0000313" key="12">
    <source>
        <dbReference type="EMBL" id="MBB6032724.1"/>
    </source>
</evidence>
<accession>A0A841FAE5</accession>
<evidence type="ECO:0000256" key="1">
    <source>
        <dbReference type="ARBA" id="ARBA00004162"/>
    </source>
</evidence>
<dbReference type="PRINTS" id="PR01853">
    <property type="entry name" value="YAJCTRNLCASE"/>
</dbReference>
<evidence type="ECO:0000256" key="3">
    <source>
        <dbReference type="ARBA" id="ARBA00022448"/>
    </source>
</evidence>
<evidence type="ECO:0000256" key="11">
    <source>
        <dbReference type="SAM" id="Phobius"/>
    </source>
</evidence>